<evidence type="ECO:0000259" key="43">
    <source>
        <dbReference type="Pfam" id="PF00725"/>
    </source>
</evidence>
<sequence length="800" mass="86487">MAMRYTALSMSSVLMPRACRTSSGLGIFRGISTSRVMFQEQGKGKILSLEVKDGVGIVKIDAPNSKVNTLSADMQAEFQDVLHQILNRPDITSAVLMSGKPGTFIVGADINMIEAAGTAEATTALSKAGQAMFDEMERSPKPIVAAVYGPCLGGGLELALATQYRIAVNDKKTGFGVPEVMLGLLPGAGGTWRLPKLVSLPGALDMMLTGRTVKAAPAKKMGLVDLTIDPLGPGLSDPETNTLRYLESTAVQVAKDLASGKLKATRKKGLVTRIQDFVFGTEYGRNFVLDKAKEKVVKTTGGLYPAPLKILDVLRAGLAEGVVSALDAEAKAFGALSQTRESKALIGLYHGQVACKKNRFGTPEHPPKTIAVLGAGLMGAGIAHVSVDKGYKVILKDANIKGLARGQEQITKGLATAVKKRKFTSFEREKILSNLYPTLSYADLKEADIVIEAVFEDLKVKHKVLQDTEKATSEDCIFASNTSALPITDIAKASSRPHKVIGMHYFSPVDKMQLLEIITTDKTSQDTAASAVQVGLKQGKIVVTVKDGPGFYTTRILAPMQVEMMRLLQEGHDPKKVDKIFKAYGFPIGAATLADEVGLDVAAHISVHLNEVFGERFAGANAGMLTDLVAAGCHGRKSGKGIYIYEEGKKEREINPEAEKILKKYAIEPKVKDESTEDLQLRMVSRFVNEAVMCLEEGILNSPVDGDIAAVFGLGFPPMWGGPFRFVDLYGADKLVAKMEHFRGLYGDQFTPCRLLQEYARDPSKKFHSGKQNILELKNDHQQVQQQKSSQQARRQSAAN</sequence>
<comment type="catalytic activity">
    <reaction evidence="30">
        <text>(3S)-3-hydroxydodecanoyl-CoA = (2E)-dodecenoyl-CoA + H2O</text>
        <dbReference type="Rhea" id="RHEA:31075"/>
        <dbReference type="ChEBI" id="CHEBI:15377"/>
        <dbReference type="ChEBI" id="CHEBI:57330"/>
        <dbReference type="ChEBI" id="CHEBI:62558"/>
    </reaction>
    <physiologicalReaction direction="right-to-left" evidence="30">
        <dbReference type="Rhea" id="RHEA:31077"/>
    </physiologicalReaction>
</comment>
<comment type="subcellular location">
    <subcellularLocation>
        <location evidence="2">Mitochondrion inner membrane</location>
    </subcellularLocation>
</comment>
<comment type="catalytic activity">
    <reaction evidence="33">
        <text>(3S)-3-hydroxydodecanoyl-CoA + NAD(+) = 3-oxododecanoyl-CoA + NADH + H(+)</text>
        <dbReference type="Rhea" id="RHEA:31179"/>
        <dbReference type="ChEBI" id="CHEBI:15378"/>
        <dbReference type="ChEBI" id="CHEBI:57540"/>
        <dbReference type="ChEBI" id="CHEBI:57945"/>
        <dbReference type="ChEBI" id="CHEBI:62558"/>
        <dbReference type="ChEBI" id="CHEBI:62615"/>
    </reaction>
    <physiologicalReaction direction="left-to-right" evidence="33">
        <dbReference type="Rhea" id="RHEA:31180"/>
    </physiologicalReaction>
</comment>
<comment type="catalytic activity">
    <reaction evidence="32">
        <text>1'-[1,2-di-(9Z,12Z-octadecadienoyl)-sn-glycero-3-phospho]-3'-[1-(9Z,12Z-octadecadienoyl)-sn-glycero-3-phospho]-glycerol + (9Z)-octadecenoyl-CoA = 1'-[1,2-di-(9Z,12Z-octadecadienoyl)-sn-glycero-3-phospho]-3'-[1-(9Z,12Z-octadecadienoyl)-2-(9Z-octadecenoyl)-sn-glycero-3-phospho]-glycerol + CoA</text>
        <dbReference type="Rhea" id="RHEA:43676"/>
        <dbReference type="ChEBI" id="CHEBI:57287"/>
        <dbReference type="ChEBI" id="CHEBI:57387"/>
        <dbReference type="ChEBI" id="CHEBI:83580"/>
        <dbReference type="ChEBI" id="CHEBI:83582"/>
    </reaction>
    <physiologicalReaction direction="left-to-right" evidence="32">
        <dbReference type="Rhea" id="RHEA:43677"/>
    </physiologicalReaction>
</comment>
<protein>
    <recommendedName>
        <fullName evidence="37">Trifunctional enzyme subunit alpha, mitochondrial</fullName>
        <ecNumber evidence="36">1.1.1.211</ecNumber>
        <ecNumber evidence="6">4.2.1.17</ecNumber>
    </recommendedName>
    <alternativeName>
        <fullName evidence="38">Monolysocardiolipin acyltransferase</fullName>
    </alternativeName>
    <alternativeName>
        <fullName evidence="39">TP-alpha</fullName>
    </alternativeName>
</protein>
<dbReference type="FunFam" id="1.10.1040.50:FF:000002">
    <property type="entry name" value="Trifunctional enzyme subunit alpha, mitochondrial"/>
    <property type="match status" value="1"/>
</dbReference>
<dbReference type="InterPro" id="IPR001753">
    <property type="entry name" value="Enoyl-CoA_hydra/iso"/>
</dbReference>
<dbReference type="CDD" id="cd06558">
    <property type="entry name" value="crotonase-like"/>
    <property type="match status" value="1"/>
</dbReference>
<evidence type="ECO:0000256" key="33">
    <source>
        <dbReference type="ARBA" id="ARBA00052945"/>
    </source>
</evidence>
<evidence type="ECO:0000313" key="46">
    <source>
        <dbReference type="Proteomes" id="UP000192578"/>
    </source>
</evidence>
<keyword evidence="11" id="KW-0276">Fatty acid metabolism</keyword>
<feature type="site" description="Important for long-chain enoyl-CoA hydratase activity" evidence="41">
    <location>
        <position position="157"/>
    </location>
</feature>
<evidence type="ECO:0000256" key="40">
    <source>
        <dbReference type="PIRSR" id="PIRSR612803-1"/>
    </source>
</evidence>
<evidence type="ECO:0000313" key="45">
    <source>
        <dbReference type="EMBL" id="OWA50379.1"/>
    </source>
</evidence>
<dbReference type="SUPFAM" id="SSF48179">
    <property type="entry name" value="6-phosphogluconate dehydrogenase C-terminal domain-like"/>
    <property type="match status" value="2"/>
</dbReference>
<proteinExistence type="inferred from homology"/>
<feature type="domain" description="3-hydroxyacyl-CoA dehydrogenase C-terminal" evidence="43">
    <location>
        <begin position="682"/>
        <end position="764"/>
    </location>
</feature>
<dbReference type="PANTHER" id="PTHR43612">
    <property type="entry name" value="TRIFUNCTIONAL ENZYME SUBUNIT ALPHA"/>
    <property type="match status" value="1"/>
</dbReference>
<feature type="domain" description="3-hydroxyacyl-CoA dehydrogenase C-terminal" evidence="43">
    <location>
        <begin position="550"/>
        <end position="645"/>
    </location>
</feature>
<evidence type="ECO:0000256" key="9">
    <source>
        <dbReference type="ARBA" id="ARBA00022679"/>
    </source>
</evidence>
<dbReference type="GO" id="GO:0016507">
    <property type="term" value="C:mitochondrial fatty acid beta-oxidation multienzyme complex"/>
    <property type="evidence" value="ECO:0007669"/>
    <property type="project" value="InterPro"/>
</dbReference>
<evidence type="ECO:0000256" key="14">
    <source>
        <dbReference type="ARBA" id="ARBA00023002"/>
    </source>
</evidence>
<evidence type="ECO:0000256" key="34">
    <source>
        <dbReference type="ARBA" id="ARBA00052989"/>
    </source>
</evidence>
<feature type="site" description="Important for hydroxyacyl-coenzyme A dehydrogenase activity" evidence="41">
    <location>
        <position position="504"/>
    </location>
</feature>
<evidence type="ECO:0000256" key="7">
    <source>
        <dbReference type="ARBA" id="ARBA00022481"/>
    </source>
</evidence>
<dbReference type="AlphaFoldDB" id="A0A9X6NJ75"/>
<comment type="subunit">
    <text evidence="35">Heterotetramer of 2 alpha/HADHA and 2 beta/HADHB subunits; forms the mitochondrial trifunctional enzyme. Also purified as higher order heterooligomers including a 4 alpha/HADHA and 4 beta/HADHB heterooligomer which physiological significance remains unclear. The mitochondrial trifunctional enzyme interacts with MTLN.</text>
</comment>
<comment type="catalytic activity">
    <reaction evidence="1">
        <text>(3S)-hydroxyhexadecanoyl-CoA = (2E)-hexadecenoyl-CoA + H2O</text>
        <dbReference type="Rhea" id="RHEA:31163"/>
        <dbReference type="ChEBI" id="CHEBI:15377"/>
        <dbReference type="ChEBI" id="CHEBI:61526"/>
        <dbReference type="ChEBI" id="CHEBI:62613"/>
    </reaction>
    <physiologicalReaction direction="right-to-left" evidence="1">
        <dbReference type="Rhea" id="RHEA:31165"/>
    </physiologicalReaction>
</comment>
<comment type="catalytic activity">
    <reaction evidence="31">
        <text>(3S)-hydroxytetradecanoyl-CoA + NAD(+) = 3-oxotetradecanoyl-CoA + NADH + H(+)</text>
        <dbReference type="Rhea" id="RHEA:31167"/>
        <dbReference type="ChEBI" id="CHEBI:15378"/>
        <dbReference type="ChEBI" id="CHEBI:57540"/>
        <dbReference type="ChEBI" id="CHEBI:57945"/>
        <dbReference type="ChEBI" id="CHEBI:62543"/>
        <dbReference type="ChEBI" id="CHEBI:62614"/>
    </reaction>
    <physiologicalReaction direction="left-to-right" evidence="31">
        <dbReference type="Rhea" id="RHEA:31168"/>
    </physiologicalReaction>
</comment>
<evidence type="ECO:0000256" key="30">
    <source>
        <dbReference type="ARBA" id="ARBA00052711"/>
    </source>
</evidence>
<dbReference type="Proteomes" id="UP000192578">
    <property type="component" value="Unassembled WGS sequence"/>
</dbReference>
<comment type="catalytic activity">
    <reaction evidence="34">
        <text>1'-[1,2-di-(9Z,12Z-octadecadienoyl)-sn-glycero-3-phospho]-3'-[1-(9Z,12Z-octadecadienoyl)-sn-glycero-3-phospho]-glycerol + hexadecanoyl-CoA = 1'-[1,2-di-(9Z,12Z-octadecadienoyl)-sn-glycero-3-phospho]-3'-[1-(9Z,12Z-octadecadienoyl)-2-hexadecanoyl-sn-glycero-3-phospho]-glycerol + CoA</text>
        <dbReference type="Rhea" id="RHEA:43680"/>
        <dbReference type="ChEBI" id="CHEBI:57287"/>
        <dbReference type="ChEBI" id="CHEBI:57379"/>
        <dbReference type="ChEBI" id="CHEBI:83580"/>
        <dbReference type="ChEBI" id="CHEBI:83583"/>
    </reaction>
    <physiologicalReaction direction="left-to-right" evidence="34">
        <dbReference type="Rhea" id="RHEA:43681"/>
    </physiologicalReaction>
</comment>
<dbReference type="InterPro" id="IPR050136">
    <property type="entry name" value="FA_oxidation_alpha_subunit"/>
</dbReference>
<keyword evidence="7" id="KW-0488">Methylation</keyword>
<evidence type="ECO:0000256" key="10">
    <source>
        <dbReference type="ARBA" id="ARBA00022792"/>
    </source>
</evidence>
<evidence type="ECO:0000256" key="41">
    <source>
        <dbReference type="PIRSR" id="PIRSR612803-2"/>
    </source>
</evidence>
<accession>A0A9X6NJ75</accession>
<evidence type="ECO:0000256" key="13">
    <source>
        <dbReference type="ARBA" id="ARBA00022990"/>
    </source>
</evidence>
<evidence type="ECO:0000256" key="24">
    <source>
        <dbReference type="ARBA" id="ARBA00049556"/>
    </source>
</evidence>
<comment type="catalytic activity">
    <reaction evidence="28">
        <text>(3S)-hydroxyoctanoyl-CoA = (2E)-octenoyl-CoA + H2O</text>
        <dbReference type="Rhea" id="RHEA:31199"/>
        <dbReference type="ChEBI" id="CHEBI:15377"/>
        <dbReference type="ChEBI" id="CHEBI:62242"/>
        <dbReference type="ChEBI" id="CHEBI:62617"/>
    </reaction>
    <physiologicalReaction direction="right-to-left" evidence="28">
        <dbReference type="Rhea" id="RHEA:31201"/>
    </physiologicalReaction>
</comment>
<keyword evidence="20" id="KW-0511">Multifunctional enzyme</keyword>
<evidence type="ECO:0000256" key="38">
    <source>
        <dbReference type="ARBA" id="ARBA00077617"/>
    </source>
</evidence>
<dbReference type="SUPFAM" id="SSF52096">
    <property type="entry name" value="ClpP/crotonase"/>
    <property type="match status" value="1"/>
</dbReference>
<evidence type="ECO:0000256" key="25">
    <source>
        <dbReference type="ARBA" id="ARBA00050222"/>
    </source>
</evidence>
<keyword evidence="15" id="KW-0520">NAD</keyword>
<evidence type="ECO:0000256" key="4">
    <source>
        <dbReference type="ARBA" id="ARBA00007005"/>
    </source>
</evidence>
<dbReference type="GO" id="GO:0006635">
    <property type="term" value="P:fatty acid beta-oxidation"/>
    <property type="evidence" value="ECO:0007669"/>
    <property type="project" value="InterPro"/>
</dbReference>
<keyword evidence="17" id="KW-0496">Mitochondrion</keyword>
<comment type="caution">
    <text evidence="45">The sequence shown here is derived from an EMBL/GenBank/DDBJ whole genome shotgun (WGS) entry which is preliminary data.</text>
</comment>
<evidence type="ECO:0000256" key="12">
    <source>
        <dbReference type="ARBA" id="ARBA00022946"/>
    </source>
</evidence>
<comment type="pathway">
    <text evidence="3">Lipid metabolism; fatty acid beta-oxidation.</text>
</comment>
<dbReference type="InterPro" id="IPR029045">
    <property type="entry name" value="ClpP/crotonase-like_dom_sf"/>
</dbReference>
<evidence type="ECO:0000256" key="19">
    <source>
        <dbReference type="ARBA" id="ARBA00023239"/>
    </source>
</evidence>
<comment type="catalytic activity">
    <reaction evidence="24">
        <text>a (3S)-3-hydroxyacyl-CoA + NAD(+) = a 3-oxoacyl-CoA + NADH + H(+)</text>
        <dbReference type="Rhea" id="RHEA:22432"/>
        <dbReference type="ChEBI" id="CHEBI:15378"/>
        <dbReference type="ChEBI" id="CHEBI:57318"/>
        <dbReference type="ChEBI" id="CHEBI:57540"/>
        <dbReference type="ChEBI" id="CHEBI:57945"/>
        <dbReference type="ChEBI" id="CHEBI:90726"/>
        <dbReference type="EC" id="1.1.1.35"/>
    </reaction>
</comment>
<evidence type="ECO:0000256" key="36">
    <source>
        <dbReference type="ARBA" id="ARBA00066806"/>
    </source>
</evidence>
<keyword evidence="16" id="KW-0443">Lipid metabolism</keyword>
<comment type="catalytic activity">
    <reaction evidence="21">
        <text>a (3S)-3-hydroxyacyl-CoA = a (2E)-enoyl-CoA + H2O</text>
        <dbReference type="Rhea" id="RHEA:16105"/>
        <dbReference type="ChEBI" id="CHEBI:15377"/>
        <dbReference type="ChEBI" id="CHEBI:57318"/>
        <dbReference type="ChEBI" id="CHEBI:58856"/>
        <dbReference type="EC" id="4.2.1.17"/>
    </reaction>
    <physiologicalReaction direction="right-to-left" evidence="21">
        <dbReference type="Rhea" id="RHEA:16107"/>
    </physiologicalReaction>
</comment>
<reference evidence="46" key="1">
    <citation type="submission" date="2017-01" db="EMBL/GenBank/DDBJ databases">
        <title>Comparative genomics of anhydrobiosis in the tardigrade Hypsibius dujardini.</title>
        <authorList>
            <person name="Yoshida Y."/>
            <person name="Koutsovoulos G."/>
            <person name="Laetsch D."/>
            <person name="Stevens L."/>
            <person name="Kumar S."/>
            <person name="Horikawa D."/>
            <person name="Ishino K."/>
            <person name="Komine S."/>
            <person name="Tomita M."/>
            <person name="Blaxter M."/>
            <person name="Arakawa K."/>
        </authorList>
    </citation>
    <scope>NUCLEOTIDE SEQUENCE [LARGE SCALE GENOMIC DNA]</scope>
    <source>
        <strain evidence="46">Z151</strain>
    </source>
</reference>
<dbReference type="FunFam" id="3.90.226.10:FF:000011">
    <property type="entry name" value="Fatty acid oxidation complex subunit alpha"/>
    <property type="match status" value="1"/>
</dbReference>
<feature type="compositionally biased region" description="Low complexity" evidence="42">
    <location>
        <begin position="782"/>
        <end position="800"/>
    </location>
</feature>
<dbReference type="Gene3D" id="3.40.50.720">
    <property type="entry name" value="NAD(P)-binding Rossmann-like Domain"/>
    <property type="match status" value="1"/>
</dbReference>
<dbReference type="OrthoDB" id="10004768at2759"/>
<evidence type="ECO:0000256" key="8">
    <source>
        <dbReference type="ARBA" id="ARBA00022553"/>
    </source>
</evidence>
<feature type="domain" description="3-hydroxyacyl-CoA dehydrogenase NAD binding" evidence="44">
    <location>
        <begin position="369"/>
        <end position="547"/>
    </location>
</feature>
<dbReference type="InterPro" id="IPR006108">
    <property type="entry name" value="3HC_DH_C"/>
</dbReference>
<evidence type="ECO:0000256" key="2">
    <source>
        <dbReference type="ARBA" id="ARBA00004273"/>
    </source>
</evidence>
<evidence type="ECO:0000256" key="20">
    <source>
        <dbReference type="ARBA" id="ARBA00023268"/>
    </source>
</evidence>
<dbReference type="Pfam" id="PF02737">
    <property type="entry name" value="3HCDH_N"/>
    <property type="match status" value="1"/>
</dbReference>
<keyword evidence="46" id="KW-1185">Reference proteome</keyword>
<dbReference type="EC" id="4.2.1.17" evidence="6"/>
<comment type="catalytic activity">
    <reaction evidence="29">
        <text>(3S)-hydroxyoctanoyl-CoA + NAD(+) = 3-oxooctanoyl-CoA + NADH + H(+)</text>
        <dbReference type="Rhea" id="RHEA:31195"/>
        <dbReference type="ChEBI" id="CHEBI:15378"/>
        <dbReference type="ChEBI" id="CHEBI:57540"/>
        <dbReference type="ChEBI" id="CHEBI:57945"/>
        <dbReference type="ChEBI" id="CHEBI:62617"/>
        <dbReference type="ChEBI" id="CHEBI:62619"/>
    </reaction>
    <physiologicalReaction direction="left-to-right" evidence="29">
        <dbReference type="Rhea" id="RHEA:31196"/>
    </physiologicalReaction>
</comment>
<comment type="similarity">
    <text evidence="5">In the N-terminal section; belongs to the enoyl-CoA hydratase/isomerase family.</text>
</comment>
<evidence type="ECO:0000256" key="16">
    <source>
        <dbReference type="ARBA" id="ARBA00023098"/>
    </source>
</evidence>
<feature type="site" description="Important for long-chain enoyl-CoA hydratase activity" evidence="41">
    <location>
        <position position="179"/>
    </location>
</feature>
<keyword evidence="10" id="KW-0999">Mitochondrion inner membrane</keyword>
<dbReference type="Pfam" id="PF00725">
    <property type="entry name" value="3HCDH"/>
    <property type="match status" value="2"/>
</dbReference>
<dbReference type="FunFam" id="3.40.50.720:FF:000009">
    <property type="entry name" value="Fatty oxidation complex, alpha subunit"/>
    <property type="match status" value="1"/>
</dbReference>
<dbReference type="EMBL" id="MTYJ01000191">
    <property type="protein sequence ID" value="OWA50379.1"/>
    <property type="molecule type" value="Genomic_DNA"/>
</dbReference>
<evidence type="ECO:0000256" key="15">
    <source>
        <dbReference type="ARBA" id="ARBA00023027"/>
    </source>
</evidence>
<evidence type="ECO:0000256" key="5">
    <source>
        <dbReference type="ARBA" id="ARBA00008750"/>
    </source>
</evidence>
<dbReference type="GO" id="GO:0005743">
    <property type="term" value="C:mitochondrial inner membrane"/>
    <property type="evidence" value="ECO:0007669"/>
    <property type="project" value="UniProtKB-SubCell"/>
</dbReference>
<evidence type="ECO:0000256" key="11">
    <source>
        <dbReference type="ARBA" id="ARBA00022832"/>
    </source>
</evidence>
<dbReference type="EC" id="1.1.1.211" evidence="36"/>
<evidence type="ECO:0000256" key="22">
    <source>
        <dbReference type="ARBA" id="ARBA00047613"/>
    </source>
</evidence>
<keyword evidence="13" id="KW-0007">Acetylation</keyword>
<dbReference type="GO" id="GO:0070403">
    <property type="term" value="F:NAD+ binding"/>
    <property type="evidence" value="ECO:0007669"/>
    <property type="project" value="InterPro"/>
</dbReference>
<keyword evidence="12" id="KW-0809">Transit peptide</keyword>
<dbReference type="Pfam" id="PF00378">
    <property type="entry name" value="ECH_1"/>
    <property type="match status" value="1"/>
</dbReference>
<keyword evidence="8" id="KW-0597">Phosphoprotein</keyword>
<evidence type="ECO:0000256" key="32">
    <source>
        <dbReference type="ARBA" id="ARBA00052860"/>
    </source>
</evidence>
<organism evidence="45 46">
    <name type="scientific">Hypsibius exemplaris</name>
    <name type="common">Freshwater tardigrade</name>
    <dbReference type="NCBI Taxonomy" id="2072580"/>
    <lineage>
        <taxon>Eukaryota</taxon>
        <taxon>Metazoa</taxon>
        <taxon>Ecdysozoa</taxon>
        <taxon>Tardigrada</taxon>
        <taxon>Eutardigrada</taxon>
        <taxon>Parachela</taxon>
        <taxon>Hypsibioidea</taxon>
        <taxon>Hypsibiidae</taxon>
        <taxon>Hypsibius</taxon>
    </lineage>
</organism>
<evidence type="ECO:0000256" key="35">
    <source>
        <dbReference type="ARBA" id="ARBA00062153"/>
    </source>
</evidence>
<evidence type="ECO:0000256" key="37">
    <source>
        <dbReference type="ARBA" id="ARBA00068347"/>
    </source>
</evidence>
<evidence type="ECO:0000259" key="44">
    <source>
        <dbReference type="Pfam" id="PF02737"/>
    </source>
</evidence>
<comment type="similarity">
    <text evidence="4">In the central section; belongs to the 3-hydroxyacyl-CoA dehydrogenase family.</text>
</comment>
<dbReference type="InterPro" id="IPR012803">
    <property type="entry name" value="Fa_ox_alpha_mit"/>
</dbReference>
<evidence type="ECO:0000256" key="6">
    <source>
        <dbReference type="ARBA" id="ARBA00012076"/>
    </source>
</evidence>
<comment type="catalytic activity">
    <reaction evidence="25">
        <text>1'-[1,2-di-(9Z,12Z-octadecadienoyl)-sn-glycero-3-phospho]-3'-[1-(9Z,12Z-octadecadienoyl)-sn-glycero-3-phospho]-glycerol + (9Z,12Z)-octadecadienoyl-CoA = 1',3'-bis-[1,2-di-(9Z,12Z-octadecadienoyl)-sn-glycero-3-phospho]-glycerol + CoA</text>
        <dbReference type="Rhea" id="RHEA:43672"/>
        <dbReference type="ChEBI" id="CHEBI:57287"/>
        <dbReference type="ChEBI" id="CHEBI:57383"/>
        <dbReference type="ChEBI" id="CHEBI:83580"/>
        <dbReference type="ChEBI" id="CHEBI:83581"/>
    </reaction>
    <physiologicalReaction direction="left-to-right" evidence="25">
        <dbReference type="Rhea" id="RHEA:43673"/>
    </physiologicalReaction>
</comment>
<evidence type="ECO:0000256" key="23">
    <source>
        <dbReference type="ARBA" id="ARBA00048361"/>
    </source>
</evidence>
<evidence type="ECO:0000256" key="21">
    <source>
        <dbReference type="ARBA" id="ARBA00035854"/>
    </source>
</evidence>
<evidence type="ECO:0000256" key="39">
    <source>
        <dbReference type="ARBA" id="ARBA00083277"/>
    </source>
</evidence>
<dbReference type="GO" id="GO:0004300">
    <property type="term" value="F:enoyl-CoA hydratase activity"/>
    <property type="evidence" value="ECO:0007669"/>
    <property type="project" value="UniProtKB-EC"/>
</dbReference>
<evidence type="ECO:0000256" key="28">
    <source>
        <dbReference type="ARBA" id="ARBA00051877"/>
    </source>
</evidence>
<keyword evidence="19" id="KW-0456">Lyase</keyword>
<dbReference type="Gene3D" id="3.90.226.10">
    <property type="entry name" value="2-enoyl-CoA Hydratase, Chain A, domain 1"/>
    <property type="match status" value="1"/>
</dbReference>
<evidence type="ECO:0000256" key="42">
    <source>
        <dbReference type="SAM" id="MobiDB-lite"/>
    </source>
</evidence>
<evidence type="ECO:0000256" key="31">
    <source>
        <dbReference type="ARBA" id="ARBA00052834"/>
    </source>
</evidence>
<evidence type="ECO:0000256" key="29">
    <source>
        <dbReference type="ARBA" id="ARBA00052224"/>
    </source>
</evidence>
<dbReference type="PANTHER" id="PTHR43612:SF3">
    <property type="entry name" value="TRIFUNCTIONAL ENZYME SUBUNIT ALPHA, MITOCHONDRIAL"/>
    <property type="match status" value="1"/>
</dbReference>
<dbReference type="InterPro" id="IPR006176">
    <property type="entry name" value="3-OHacyl-CoA_DH_NAD-bd"/>
</dbReference>
<feature type="region of interest" description="Disordered" evidence="42">
    <location>
        <begin position="764"/>
        <end position="800"/>
    </location>
</feature>
<dbReference type="Gene3D" id="1.10.1040.50">
    <property type="match status" value="1"/>
</dbReference>
<keyword evidence="14" id="KW-0560">Oxidoreductase</keyword>
<comment type="catalytic activity">
    <reaction evidence="26">
        <text>a long-chain (3S)-3-hydroxy fatty acyl-CoA + NAD(+) = a long-chain 3-oxo-fatty acyl-CoA + NADH + H(+)</text>
        <dbReference type="Rhea" id="RHEA:52656"/>
        <dbReference type="ChEBI" id="CHEBI:15378"/>
        <dbReference type="ChEBI" id="CHEBI:57540"/>
        <dbReference type="ChEBI" id="CHEBI:57945"/>
        <dbReference type="ChEBI" id="CHEBI:136757"/>
        <dbReference type="ChEBI" id="CHEBI:136758"/>
        <dbReference type="EC" id="1.1.1.211"/>
    </reaction>
    <physiologicalReaction direction="left-to-right" evidence="26">
        <dbReference type="Rhea" id="RHEA:52657"/>
    </physiologicalReaction>
</comment>
<evidence type="ECO:0000256" key="1">
    <source>
        <dbReference type="ARBA" id="ARBA00000469"/>
    </source>
</evidence>
<evidence type="ECO:0000256" key="18">
    <source>
        <dbReference type="ARBA" id="ARBA00023136"/>
    </source>
</evidence>
<keyword evidence="18" id="KW-0472">Membrane</keyword>
<dbReference type="SUPFAM" id="SSF51735">
    <property type="entry name" value="NAD(P)-binding Rossmann-fold domains"/>
    <property type="match status" value="1"/>
</dbReference>
<keyword evidence="9" id="KW-0808">Transferase</keyword>
<evidence type="ECO:0000256" key="17">
    <source>
        <dbReference type="ARBA" id="ARBA00023128"/>
    </source>
</evidence>
<gene>
    <name evidence="45" type="ORF">BV898_14898</name>
</gene>
<evidence type="ECO:0000256" key="3">
    <source>
        <dbReference type="ARBA" id="ARBA00005005"/>
    </source>
</evidence>
<comment type="catalytic activity">
    <reaction evidence="27">
        <text>a 4-saturated-(3S)-3-hydroxyacyl-CoA = a (3E)-enoyl-CoA + H2O</text>
        <dbReference type="Rhea" id="RHEA:20724"/>
        <dbReference type="ChEBI" id="CHEBI:15377"/>
        <dbReference type="ChEBI" id="CHEBI:58521"/>
        <dbReference type="ChEBI" id="CHEBI:137480"/>
        <dbReference type="EC" id="4.2.1.17"/>
    </reaction>
    <physiologicalReaction direction="right-to-left" evidence="27">
        <dbReference type="Rhea" id="RHEA:20726"/>
    </physiologicalReaction>
</comment>
<dbReference type="NCBIfam" id="TIGR02441">
    <property type="entry name" value="fa_ox_alpha_mit"/>
    <property type="match status" value="1"/>
</dbReference>
<feature type="active site" description="For hydroxyacyl-coenzyme A dehydrogenase activity" evidence="40">
    <location>
        <position position="516"/>
    </location>
</feature>
<dbReference type="InterPro" id="IPR036291">
    <property type="entry name" value="NAD(P)-bd_dom_sf"/>
</dbReference>
<comment type="catalytic activity">
    <reaction evidence="22">
        <text>(3S)-hydroxyhexadecanoyl-CoA + NAD(+) = 3-oxohexadecanoyl-CoA + NADH + H(+)</text>
        <dbReference type="Rhea" id="RHEA:31159"/>
        <dbReference type="ChEBI" id="CHEBI:15378"/>
        <dbReference type="ChEBI" id="CHEBI:57349"/>
        <dbReference type="ChEBI" id="CHEBI:57540"/>
        <dbReference type="ChEBI" id="CHEBI:57945"/>
        <dbReference type="ChEBI" id="CHEBI:62613"/>
    </reaction>
    <physiologicalReaction direction="left-to-right" evidence="22">
        <dbReference type="Rhea" id="RHEA:31160"/>
    </physiologicalReaction>
</comment>
<evidence type="ECO:0000256" key="27">
    <source>
        <dbReference type="ARBA" id="ARBA00051215"/>
    </source>
</evidence>
<evidence type="ECO:0000256" key="26">
    <source>
        <dbReference type="ARBA" id="ARBA00050446"/>
    </source>
</evidence>
<dbReference type="GO" id="GO:0016740">
    <property type="term" value="F:transferase activity"/>
    <property type="evidence" value="ECO:0007669"/>
    <property type="project" value="UniProtKB-KW"/>
</dbReference>
<dbReference type="GO" id="GO:0016509">
    <property type="term" value="F:long-chain (3S)-3-hydroxyacyl-CoA dehydrogenase (NAD+) activity"/>
    <property type="evidence" value="ECO:0007669"/>
    <property type="project" value="UniProtKB-EC"/>
</dbReference>
<dbReference type="InterPro" id="IPR008927">
    <property type="entry name" value="6-PGluconate_DH-like_C_sf"/>
</dbReference>
<comment type="catalytic activity">
    <reaction evidence="23">
        <text>(3S)-hydroxydecanoyl-CoA + NAD(+) = 3-oxodecanoyl-CoA + NADH + H(+)</text>
        <dbReference type="Rhea" id="RHEA:31187"/>
        <dbReference type="ChEBI" id="CHEBI:15378"/>
        <dbReference type="ChEBI" id="CHEBI:57540"/>
        <dbReference type="ChEBI" id="CHEBI:57945"/>
        <dbReference type="ChEBI" id="CHEBI:62548"/>
        <dbReference type="ChEBI" id="CHEBI:62616"/>
    </reaction>
    <physiologicalReaction direction="left-to-right" evidence="23">
        <dbReference type="Rhea" id="RHEA:31188"/>
    </physiologicalReaction>
</comment>
<name>A0A9X6NJ75_HYPEX</name>